<feature type="domain" description="Endoplasmic reticulum metallopeptidase 1-like C-terminal" evidence="2">
    <location>
        <begin position="1"/>
        <end position="88"/>
    </location>
</feature>
<accession>A0A425C8X8</accession>
<evidence type="ECO:0000259" key="2">
    <source>
        <dbReference type="Pfam" id="PF22248"/>
    </source>
</evidence>
<dbReference type="Proteomes" id="UP000286097">
    <property type="component" value="Unassembled WGS sequence"/>
</dbReference>
<dbReference type="Pfam" id="PF22248">
    <property type="entry name" value="ERMP1_C"/>
    <property type="match status" value="1"/>
</dbReference>
<dbReference type="EMBL" id="QKXF01000254">
    <property type="protein sequence ID" value="RQM13494.1"/>
    <property type="molecule type" value="Genomic_DNA"/>
</dbReference>
<evidence type="ECO:0000313" key="4">
    <source>
        <dbReference type="Proteomes" id="UP000286097"/>
    </source>
</evidence>
<proteinExistence type="inferred from homology"/>
<protein>
    <recommendedName>
        <fullName evidence="2">Endoplasmic reticulum metallopeptidase 1-like C-terminal domain-containing protein</fullName>
    </recommendedName>
</protein>
<reference evidence="3 4" key="1">
    <citation type="submission" date="2018-06" db="EMBL/GenBank/DDBJ databases">
        <title>Comparative genomics of downy mildews reveals potential adaptations to biotrophy.</title>
        <authorList>
            <person name="Fletcher K."/>
            <person name="Klosterman S.J."/>
            <person name="Derevnina L."/>
            <person name="Martin F."/>
            <person name="Koike S."/>
            <person name="Reyes Chin-Wo S."/>
            <person name="Mou B."/>
            <person name="Michelmore R."/>
        </authorList>
    </citation>
    <scope>NUCLEOTIDE SEQUENCE [LARGE SCALE GENOMIC DNA]</scope>
    <source>
        <strain evidence="3 4">R13</strain>
    </source>
</reference>
<gene>
    <name evidence="3" type="ORF">DD237_003778</name>
</gene>
<comment type="caution">
    <text evidence="3">The sequence shown here is derived from an EMBL/GenBank/DDBJ whole genome shotgun (WGS) entry which is preliminary data.</text>
</comment>
<evidence type="ECO:0000313" key="3">
    <source>
        <dbReference type="EMBL" id="RQM13494.1"/>
    </source>
</evidence>
<dbReference type="InterPro" id="IPR053973">
    <property type="entry name" value="ERMP1-like_C"/>
</dbReference>
<comment type="similarity">
    <text evidence="1">Belongs to the peptidase M28 family.</text>
</comment>
<sequence length="95" mass="10885">MPWSLPMKHILPEHKSWYLLTAAPAIPSDVLAKLEVLSSKYSEETNCRTIHFMIIGPSHMNLFIEAKKTKLTSWCVSAVPTNKVKEFELFILRPC</sequence>
<organism evidence="3 4">
    <name type="scientific">Peronospora effusa</name>
    <dbReference type="NCBI Taxonomy" id="542832"/>
    <lineage>
        <taxon>Eukaryota</taxon>
        <taxon>Sar</taxon>
        <taxon>Stramenopiles</taxon>
        <taxon>Oomycota</taxon>
        <taxon>Peronosporomycetes</taxon>
        <taxon>Peronosporales</taxon>
        <taxon>Peronosporaceae</taxon>
        <taxon>Peronospora</taxon>
    </lineage>
</organism>
<name>A0A425C8X8_9STRA</name>
<evidence type="ECO:0000256" key="1">
    <source>
        <dbReference type="ARBA" id="ARBA00010918"/>
    </source>
</evidence>
<dbReference type="VEuPathDB" id="FungiDB:DD237_003778"/>
<dbReference type="AlphaFoldDB" id="A0A425C8X8"/>